<keyword evidence="3" id="KW-0804">Transcription</keyword>
<proteinExistence type="predicted"/>
<feature type="domain" description="HTH hxlR-type" evidence="4">
    <location>
        <begin position="11"/>
        <end position="110"/>
    </location>
</feature>
<comment type="caution">
    <text evidence="5">The sequence shown here is derived from an EMBL/GenBank/DDBJ whole genome shotgun (WGS) entry which is preliminary data.</text>
</comment>
<evidence type="ECO:0000256" key="3">
    <source>
        <dbReference type="ARBA" id="ARBA00023163"/>
    </source>
</evidence>
<keyword evidence="1" id="KW-0805">Transcription regulation</keyword>
<evidence type="ECO:0000256" key="2">
    <source>
        <dbReference type="ARBA" id="ARBA00023125"/>
    </source>
</evidence>
<dbReference type="PANTHER" id="PTHR33204:SF29">
    <property type="entry name" value="TRANSCRIPTIONAL REGULATOR"/>
    <property type="match status" value="1"/>
</dbReference>
<reference evidence="5" key="2">
    <citation type="journal article" date="2022" name="Microbiol. Resour. Announc.">
        <title>Metagenome Sequencing to Explore Phylogenomics of Terrestrial Cyanobacteria.</title>
        <authorList>
            <person name="Ward R.D."/>
            <person name="Stajich J.E."/>
            <person name="Johansen J.R."/>
            <person name="Huntemann M."/>
            <person name="Clum A."/>
            <person name="Foster B."/>
            <person name="Foster B."/>
            <person name="Roux S."/>
            <person name="Palaniappan K."/>
            <person name="Varghese N."/>
            <person name="Mukherjee S."/>
            <person name="Reddy T.B.K."/>
            <person name="Daum C."/>
            <person name="Copeland A."/>
            <person name="Chen I.A."/>
            <person name="Ivanova N.N."/>
            <person name="Kyrpides N.C."/>
            <person name="Shapiro N."/>
            <person name="Eloe-Fadrosh E.A."/>
            <person name="Pietrasiak N."/>
        </authorList>
    </citation>
    <scope>NUCLEOTIDE SEQUENCE</scope>
    <source>
        <strain evidence="5">UHER 2000/2452</strain>
    </source>
</reference>
<dbReference type="Gene3D" id="1.10.10.10">
    <property type="entry name" value="Winged helix-like DNA-binding domain superfamily/Winged helix DNA-binding domain"/>
    <property type="match status" value="1"/>
</dbReference>
<evidence type="ECO:0000259" key="4">
    <source>
        <dbReference type="PROSITE" id="PS51118"/>
    </source>
</evidence>
<dbReference type="EMBL" id="JAHHHD010000079">
    <property type="protein sequence ID" value="MBW4662481.1"/>
    <property type="molecule type" value="Genomic_DNA"/>
</dbReference>
<dbReference type="Pfam" id="PF01638">
    <property type="entry name" value="HxlR"/>
    <property type="match status" value="1"/>
</dbReference>
<evidence type="ECO:0000313" key="6">
    <source>
        <dbReference type="Proteomes" id="UP000757435"/>
    </source>
</evidence>
<dbReference type="AlphaFoldDB" id="A0A951UPZ8"/>
<dbReference type="InterPro" id="IPR002577">
    <property type="entry name" value="HTH_HxlR"/>
</dbReference>
<dbReference type="InterPro" id="IPR036390">
    <property type="entry name" value="WH_DNA-bd_sf"/>
</dbReference>
<dbReference type="Proteomes" id="UP000757435">
    <property type="component" value="Unassembled WGS sequence"/>
</dbReference>
<protein>
    <submittedName>
        <fullName evidence="5">Winged helix-turn-helix transcriptional regulator</fullName>
    </submittedName>
</protein>
<dbReference type="PANTHER" id="PTHR33204">
    <property type="entry name" value="TRANSCRIPTIONAL REGULATOR, MARR FAMILY"/>
    <property type="match status" value="1"/>
</dbReference>
<evidence type="ECO:0000313" key="5">
    <source>
        <dbReference type="EMBL" id="MBW4662481.1"/>
    </source>
</evidence>
<gene>
    <name evidence="5" type="ORF">KME15_27865</name>
</gene>
<dbReference type="SUPFAM" id="SSF46785">
    <property type="entry name" value="Winged helix' DNA-binding domain"/>
    <property type="match status" value="1"/>
</dbReference>
<reference evidence="5" key="1">
    <citation type="submission" date="2021-05" db="EMBL/GenBank/DDBJ databases">
        <authorList>
            <person name="Pietrasiak N."/>
            <person name="Ward R."/>
            <person name="Stajich J.E."/>
            <person name="Kurbessoian T."/>
        </authorList>
    </citation>
    <scope>NUCLEOTIDE SEQUENCE</scope>
    <source>
        <strain evidence="5">UHER 2000/2452</strain>
    </source>
</reference>
<dbReference type="PROSITE" id="PS51118">
    <property type="entry name" value="HTH_HXLR"/>
    <property type="match status" value="1"/>
</dbReference>
<dbReference type="GO" id="GO:0003677">
    <property type="term" value="F:DNA binding"/>
    <property type="evidence" value="ECO:0007669"/>
    <property type="project" value="UniProtKB-KW"/>
</dbReference>
<dbReference type="InterPro" id="IPR036388">
    <property type="entry name" value="WH-like_DNA-bd_sf"/>
</dbReference>
<sequence length="119" mass="13873">MAQMSEQTAGTEFVQATLNVLGGKWKILILWHLKDEIKRFGELKRLMPEITEKMLIQQLRELEKDAIVHRNVYPDMPPKVEYSFTNYGRGLEPVLRVLCDWGEAHLHRDKQLPSEDEVG</sequence>
<evidence type="ECO:0000256" key="1">
    <source>
        <dbReference type="ARBA" id="ARBA00023015"/>
    </source>
</evidence>
<organism evidence="5 6">
    <name type="scientific">Drouetiella hepatica Uher 2000/2452</name>
    <dbReference type="NCBI Taxonomy" id="904376"/>
    <lineage>
        <taxon>Bacteria</taxon>
        <taxon>Bacillati</taxon>
        <taxon>Cyanobacteriota</taxon>
        <taxon>Cyanophyceae</taxon>
        <taxon>Oculatellales</taxon>
        <taxon>Oculatellaceae</taxon>
        <taxon>Drouetiella</taxon>
    </lineage>
</organism>
<keyword evidence="2" id="KW-0238">DNA-binding</keyword>
<name>A0A951UPZ8_9CYAN</name>
<accession>A0A951UPZ8</accession>